<proteinExistence type="predicted"/>
<dbReference type="RefSeq" id="WP_344090049.1">
    <property type="nucleotide sequence ID" value="NZ_BAAAHB010000026.1"/>
</dbReference>
<feature type="compositionally biased region" description="Polar residues" evidence="1">
    <location>
        <begin position="224"/>
        <end position="235"/>
    </location>
</feature>
<evidence type="ECO:0000256" key="1">
    <source>
        <dbReference type="SAM" id="MobiDB-lite"/>
    </source>
</evidence>
<organism evidence="2 3">
    <name type="scientific">Streptomyces stramineus</name>
    <dbReference type="NCBI Taxonomy" id="173861"/>
    <lineage>
        <taxon>Bacteria</taxon>
        <taxon>Bacillati</taxon>
        <taxon>Actinomycetota</taxon>
        <taxon>Actinomycetes</taxon>
        <taxon>Kitasatosporales</taxon>
        <taxon>Streptomycetaceae</taxon>
        <taxon>Streptomyces</taxon>
    </lineage>
</organism>
<feature type="region of interest" description="Disordered" evidence="1">
    <location>
        <begin position="149"/>
        <end position="236"/>
    </location>
</feature>
<accession>A0ABN0ZZT3</accession>
<name>A0ABN0ZZT3_9ACTN</name>
<evidence type="ECO:0000313" key="3">
    <source>
        <dbReference type="Proteomes" id="UP001499895"/>
    </source>
</evidence>
<evidence type="ECO:0000313" key="2">
    <source>
        <dbReference type="EMBL" id="GAA0464108.1"/>
    </source>
</evidence>
<feature type="region of interest" description="Disordered" evidence="1">
    <location>
        <begin position="103"/>
        <end position="124"/>
    </location>
</feature>
<gene>
    <name evidence="2" type="ORF">GCM10009544_28060</name>
</gene>
<feature type="compositionally biased region" description="Basic and acidic residues" evidence="1">
    <location>
        <begin position="197"/>
        <end position="221"/>
    </location>
</feature>
<keyword evidence="3" id="KW-1185">Reference proteome</keyword>
<protein>
    <submittedName>
        <fullName evidence="2">Uncharacterized protein</fullName>
    </submittedName>
</protein>
<reference evidence="2 3" key="1">
    <citation type="journal article" date="2019" name="Int. J. Syst. Evol. Microbiol.">
        <title>The Global Catalogue of Microorganisms (GCM) 10K type strain sequencing project: providing services to taxonomists for standard genome sequencing and annotation.</title>
        <authorList>
            <consortium name="The Broad Institute Genomics Platform"/>
            <consortium name="The Broad Institute Genome Sequencing Center for Infectious Disease"/>
            <person name="Wu L."/>
            <person name="Ma J."/>
        </authorList>
    </citation>
    <scope>NUCLEOTIDE SEQUENCE [LARGE SCALE GENOMIC DNA]</scope>
    <source>
        <strain evidence="2 3">JCM 10649</strain>
    </source>
</reference>
<comment type="caution">
    <text evidence="2">The sequence shown here is derived from an EMBL/GenBank/DDBJ whole genome shotgun (WGS) entry which is preliminary data.</text>
</comment>
<dbReference type="EMBL" id="BAAAHB010000026">
    <property type="protein sequence ID" value="GAA0464108.1"/>
    <property type="molecule type" value="Genomic_DNA"/>
</dbReference>
<dbReference type="Proteomes" id="UP001499895">
    <property type="component" value="Unassembled WGS sequence"/>
</dbReference>
<sequence length="391" mass="42016">MSIPKQQAAHEGQQVVELYGPEDGGWYETRVKDWVGLCSDLRDADVRGYVVLRGLVIEKFANHVRKLTLNEMCELIPGPNGKTSSLTRVRDMLRALTSVGLVTTPEGEPLTTSSSKKAADKPLRIRINDAAPPSYQGWRNAEAKLQAIKAAAGAEADDPGAEAPIPAPAPKPTRKAAPKSGRNSDQARSRGRNSDQAGRDSDHGGRDSDHDSRGDLRERDLPVVSSNGSSLSTEVAGQALPPLPAARGERDQASPITSHTVLAEAVAEAFAEQWKVQRGTRPGRRQLRAVVQDGVEALEDGDTVEWLLESVVPFMVRNGYLDFGRAKTHPQCPAPKGTRGPGQRAAVSDWCGECNDGVRPELVAERFRKVAGRLVKCAACHPGAVKQTAAV</sequence>